<sequence length="519" mass="59132">MVENLSEGKTPSLLEKIIQKRGLSLESLEAGLEALPDEALLANIEKCAARIKKAMYENEPLVIFGHDDPDGITSTYILYQFFNTCGFQNHRYFIPNRNVEPYGIQDSLVNFVKEGNYHLVITVDNGIASFEGVEKLNQIGCETLITDHHLIQPDKIPNAYSIVNPHLPSSTYPYKMLAGVGVVLMLIRYLGRELEYEITPDYYFWTAVGSIADRVPMTEVNRIIVRYAFQHWQELKDSTFEFLIPYYGPMETYTDIYDLIQYLVRLLSNGREENGENAALRFLLETNGEKEKLFYHLDSLKNQSETELAKVYNFLDTLTTGFEGSAFIYFDDEGIIPYHLLGAAASYITGKFGVPTLIMKLHNSEIVCEGRCNEGFNLVEAFTFCKEHLKQYGGHAKAAGFSLEPEKYDSFLECFHQYLDENCPEPVTNLKIEPDAVVSLEELNEQNWLSLELLLPYGQDHPEPCFFIKDTTLMELQSKFQVDINGFNFPDNIKGDVLVSWISPRVLKVLSFTETSSIA</sequence>
<dbReference type="EMBL" id="SMOG01000006">
    <property type="protein sequence ID" value="TDF73388.1"/>
    <property type="molecule type" value="Genomic_DNA"/>
</dbReference>
<keyword evidence="2" id="KW-1185">Reference proteome</keyword>
<evidence type="ECO:0000313" key="2">
    <source>
        <dbReference type="Proteomes" id="UP000294588"/>
    </source>
</evidence>
<evidence type="ECO:0000313" key="1">
    <source>
        <dbReference type="EMBL" id="TDF73388.1"/>
    </source>
</evidence>
<comment type="caution">
    <text evidence="1">The sequence shown here is derived from an EMBL/GenBank/DDBJ whole genome shotgun (WGS) entry which is preliminary data.</text>
</comment>
<dbReference type="Proteomes" id="UP000294588">
    <property type="component" value="Unassembled WGS sequence"/>
</dbReference>
<accession>A0AC61QJN0</accession>
<reference evidence="1" key="1">
    <citation type="submission" date="2019-03" db="EMBL/GenBank/DDBJ databases">
        <title>Candidatus Syntrophosphaera thermopropionivorans: a novel player in syntrophic propionate oxidation during anaerobic digestion.</title>
        <authorList>
            <person name="Dyksma S."/>
        </authorList>
    </citation>
    <scope>NUCLEOTIDE SEQUENCE</scope>
    <source>
        <strain evidence="1">W5</strain>
    </source>
</reference>
<gene>
    <name evidence="1" type="ORF">E0946_03240</name>
</gene>
<protein>
    <submittedName>
        <fullName evidence="1">DHH family phosphoesterase</fullName>
    </submittedName>
</protein>
<proteinExistence type="predicted"/>
<organism evidence="1 2">
    <name type="scientific">Candidatus Syntrophosphaera thermopropionivorans</name>
    <dbReference type="NCBI Taxonomy" id="2593015"/>
    <lineage>
        <taxon>Bacteria</taxon>
        <taxon>Pseudomonadati</taxon>
        <taxon>Candidatus Cloacimonadota</taxon>
        <taxon>Candidatus Cloacimonadia</taxon>
        <taxon>Candidatus Cloacimonadales</taxon>
        <taxon>Candidatus Cloacimonadaceae</taxon>
        <taxon>Candidatus Syntrophosphaera</taxon>
    </lineage>
</organism>
<name>A0AC61QJN0_9BACT</name>